<feature type="transmembrane region" description="Helical" evidence="7">
    <location>
        <begin position="9"/>
        <end position="28"/>
    </location>
</feature>
<dbReference type="InterPro" id="IPR050736">
    <property type="entry name" value="Sensor_HK_Regulatory"/>
</dbReference>
<dbReference type="SUPFAM" id="SSF55874">
    <property type="entry name" value="ATPase domain of HSP90 chaperone/DNA topoisomerase II/histidine kinase"/>
    <property type="match status" value="1"/>
</dbReference>
<dbReference type="RefSeq" id="WP_256131834.1">
    <property type="nucleotide sequence ID" value="NZ_JANFXK010000007.1"/>
</dbReference>
<keyword evidence="7" id="KW-0472">Membrane</keyword>
<evidence type="ECO:0000256" key="5">
    <source>
        <dbReference type="ARBA" id="ARBA00022777"/>
    </source>
</evidence>
<keyword evidence="4" id="KW-0808">Transferase</keyword>
<protein>
    <recommendedName>
        <fullName evidence="2">histidine kinase</fullName>
        <ecNumber evidence="2">2.7.13.3</ecNumber>
    </recommendedName>
</protein>
<keyword evidence="6" id="KW-0902">Two-component regulatory system</keyword>
<evidence type="ECO:0000256" key="7">
    <source>
        <dbReference type="SAM" id="Phobius"/>
    </source>
</evidence>
<dbReference type="SMART" id="SM00387">
    <property type="entry name" value="HATPase_c"/>
    <property type="match status" value="1"/>
</dbReference>
<comment type="caution">
    <text evidence="9">The sequence shown here is derived from an EMBL/GenBank/DDBJ whole genome shotgun (WGS) entry which is preliminary data.</text>
</comment>
<dbReference type="CDD" id="cd00075">
    <property type="entry name" value="HATPase"/>
    <property type="match status" value="1"/>
</dbReference>
<proteinExistence type="predicted"/>
<accession>A0ABT1RN81</accession>
<dbReference type="InterPro" id="IPR036890">
    <property type="entry name" value="HATPase_C_sf"/>
</dbReference>
<dbReference type="CDD" id="cd00082">
    <property type="entry name" value="HisKA"/>
    <property type="match status" value="1"/>
</dbReference>
<feature type="domain" description="Histidine kinase" evidence="8">
    <location>
        <begin position="126"/>
        <end position="338"/>
    </location>
</feature>
<evidence type="ECO:0000256" key="6">
    <source>
        <dbReference type="ARBA" id="ARBA00023012"/>
    </source>
</evidence>
<comment type="catalytic activity">
    <reaction evidence="1">
        <text>ATP + protein L-histidine = ADP + protein N-phospho-L-histidine.</text>
        <dbReference type="EC" id="2.7.13.3"/>
    </reaction>
</comment>
<dbReference type="Gene3D" id="1.10.287.130">
    <property type="match status" value="1"/>
</dbReference>
<dbReference type="EC" id="2.7.13.3" evidence="2"/>
<keyword evidence="7" id="KW-0812">Transmembrane</keyword>
<evidence type="ECO:0000313" key="9">
    <source>
        <dbReference type="EMBL" id="MCQ4636639.1"/>
    </source>
</evidence>
<dbReference type="Pfam" id="PF02518">
    <property type="entry name" value="HATPase_c"/>
    <property type="match status" value="1"/>
</dbReference>
<dbReference type="PROSITE" id="PS50109">
    <property type="entry name" value="HIS_KIN"/>
    <property type="match status" value="1"/>
</dbReference>
<evidence type="ECO:0000313" key="10">
    <source>
        <dbReference type="Proteomes" id="UP001524502"/>
    </source>
</evidence>
<dbReference type="GO" id="GO:0016301">
    <property type="term" value="F:kinase activity"/>
    <property type="evidence" value="ECO:0007669"/>
    <property type="project" value="UniProtKB-KW"/>
</dbReference>
<dbReference type="Proteomes" id="UP001524502">
    <property type="component" value="Unassembled WGS sequence"/>
</dbReference>
<name>A0ABT1RN81_9FIRM</name>
<dbReference type="SUPFAM" id="SSF47384">
    <property type="entry name" value="Homodimeric domain of signal transducing histidine kinase"/>
    <property type="match status" value="1"/>
</dbReference>
<dbReference type="InterPro" id="IPR004358">
    <property type="entry name" value="Sig_transdc_His_kin-like_C"/>
</dbReference>
<dbReference type="SMART" id="SM00388">
    <property type="entry name" value="HisKA"/>
    <property type="match status" value="1"/>
</dbReference>
<evidence type="ECO:0000259" key="8">
    <source>
        <dbReference type="PROSITE" id="PS50109"/>
    </source>
</evidence>
<dbReference type="InterPro" id="IPR005467">
    <property type="entry name" value="His_kinase_dom"/>
</dbReference>
<keyword evidence="10" id="KW-1185">Reference proteome</keyword>
<sequence length="338" mass="37840">MKYYNPVKILLLAGIALTGCAMPLVFWICSEDPGLTGIAAGFSAAFLLLALLSLWNSQTYIRKTVIALSDLLASIGDLRGDPALSVTEDTLLSKLQSQILRFTDILQAHRDEALKKEREIKSLVSDISHQLKTPIAALKMYGELLEDDTITADERKEYLSTLMSSLSKLEFLMDSLIKMSRLESHIIRLNPCKASLSQTVLEAVMQCHIQAKKKRIDISFEEPEDDLLLAHDRRWTAEAIYNLLDNAVKYTPPHGSIRIAILRYEMFCRLNICDTGPGIPADEQEKVFRRFYRGKGSGDQEGLGIGLYLSRKIITDQGGYIKLRSSESGSTFSVFLPM</sequence>
<dbReference type="InterPro" id="IPR003661">
    <property type="entry name" value="HisK_dim/P_dom"/>
</dbReference>
<keyword evidence="5 9" id="KW-0418">Kinase</keyword>
<evidence type="ECO:0000256" key="4">
    <source>
        <dbReference type="ARBA" id="ARBA00022679"/>
    </source>
</evidence>
<reference evidence="9 10" key="1">
    <citation type="submission" date="2022-06" db="EMBL/GenBank/DDBJ databases">
        <title>Isolation of gut microbiota from human fecal samples.</title>
        <authorList>
            <person name="Pamer E.G."/>
            <person name="Barat B."/>
            <person name="Waligurski E."/>
            <person name="Medina S."/>
            <person name="Paddock L."/>
            <person name="Mostad J."/>
        </authorList>
    </citation>
    <scope>NUCLEOTIDE SEQUENCE [LARGE SCALE GENOMIC DNA]</scope>
    <source>
        <strain evidence="9 10">SL.3.17</strain>
    </source>
</reference>
<organism evidence="9 10">
    <name type="scientific">Anaerovorax odorimutans</name>
    <dbReference type="NCBI Taxonomy" id="109327"/>
    <lineage>
        <taxon>Bacteria</taxon>
        <taxon>Bacillati</taxon>
        <taxon>Bacillota</taxon>
        <taxon>Clostridia</taxon>
        <taxon>Peptostreptococcales</taxon>
        <taxon>Anaerovoracaceae</taxon>
        <taxon>Anaerovorax</taxon>
    </lineage>
</organism>
<dbReference type="PROSITE" id="PS51257">
    <property type="entry name" value="PROKAR_LIPOPROTEIN"/>
    <property type="match status" value="1"/>
</dbReference>
<dbReference type="Gene3D" id="3.30.565.10">
    <property type="entry name" value="Histidine kinase-like ATPase, C-terminal domain"/>
    <property type="match status" value="1"/>
</dbReference>
<dbReference type="PRINTS" id="PR00344">
    <property type="entry name" value="BCTRLSENSOR"/>
</dbReference>
<evidence type="ECO:0000256" key="3">
    <source>
        <dbReference type="ARBA" id="ARBA00022553"/>
    </source>
</evidence>
<evidence type="ECO:0000256" key="1">
    <source>
        <dbReference type="ARBA" id="ARBA00000085"/>
    </source>
</evidence>
<dbReference type="PANTHER" id="PTHR43711">
    <property type="entry name" value="TWO-COMPONENT HISTIDINE KINASE"/>
    <property type="match status" value="1"/>
</dbReference>
<gene>
    <name evidence="9" type="ORF">NE619_07845</name>
</gene>
<dbReference type="Pfam" id="PF00512">
    <property type="entry name" value="HisKA"/>
    <property type="match status" value="1"/>
</dbReference>
<evidence type="ECO:0000256" key="2">
    <source>
        <dbReference type="ARBA" id="ARBA00012438"/>
    </source>
</evidence>
<dbReference type="EMBL" id="JANFXK010000007">
    <property type="protein sequence ID" value="MCQ4636639.1"/>
    <property type="molecule type" value="Genomic_DNA"/>
</dbReference>
<feature type="transmembrane region" description="Helical" evidence="7">
    <location>
        <begin position="34"/>
        <end position="55"/>
    </location>
</feature>
<dbReference type="InterPro" id="IPR036097">
    <property type="entry name" value="HisK_dim/P_sf"/>
</dbReference>
<dbReference type="PANTHER" id="PTHR43711:SF26">
    <property type="entry name" value="SENSOR HISTIDINE KINASE RCSC"/>
    <property type="match status" value="1"/>
</dbReference>
<keyword evidence="7" id="KW-1133">Transmembrane helix</keyword>
<keyword evidence="3" id="KW-0597">Phosphoprotein</keyword>
<dbReference type="InterPro" id="IPR003594">
    <property type="entry name" value="HATPase_dom"/>
</dbReference>